<dbReference type="InterPro" id="IPR036610">
    <property type="entry name" value="PEBP-like_sf"/>
</dbReference>
<evidence type="ECO:0000313" key="3">
    <source>
        <dbReference type="Proteomes" id="UP001157069"/>
    </source>
</evidence>
<dbReference type="EMBL" id="BSVA01000001">
    <property type="protein sequence ID" value="GMA92950.1"/>
    <property type="molecule type" value="Genomic_DNA"/>
</dbReference>
<accession>A0ABQ6K1K6</accession>
<dbReference type="SUPFAM" id="SSF49777">
    <property type="entry name" value="PEBP-like"/>
    <property type="match status" value="1"/>
</dbReference>
<dbReference type="Pfam" id="PF01161">
    <property type="entry name" value="PBP"/>
    <property type="match status" value="1"/>
</dbReference>
<dbReference type="PANTHER" id="PTHR30289:SF1">
    <property type="entry name" value="PEBP (PHOSPHATIDYLETHANOLAMINE-BINDING PROTEIN) FAMILY PROTEIN"/>
    <property type="match status" value="1"/>
</dbReference>
<gene>
    <name evidence="2" type="ORF">GCM10025869_34790</name>
</gene>
<evidence type="ECO:0008006" key="4">
    <source>
        <dbReference type="Google" id="ProtNLM"/>
    </source>
</evidence>
<sequence>MTNNPMWRLADVAPLEVRSPDFDDGAALPEWARARDAGGHDQSPELRWIGAPEATRSFVVRVFDPDAPTMSGFWHWAVYDLPAATDHLPRGAGTPASGLLPAGAVTVANEARGEEYTGAAPPSGHGEHRYFFVVSALDVDHLEVPAGATPAVLGFLLRAHELARGMTVGTSITP</sequence>
<dbReference type="CDD" id="cd00865">
    <property type="entry name" value="PEBP_bact_arch"/>
    <property type="match status" value="1"/>
</dbReference>
<comment type="caution">
    <text evidence="2">The sequence shown here is derived from an EMBL/GenBank/DDBJ whole genome shotgun (WGS) entry which is preliminary data.</text>
</comment>
<keyword evidence="3" id="KW-1185">Reference proteome</keyword>
<evidence type="ECO:0000313" key="2">
    <source>
        <dbReference type="EMBL" id="GMA92950.1"/>
    </source>
</evidence>
<dbReference type="Proteomes" id="UP001157069">
    <property type="component" value="Unassembled WGS sequence"/>
</dbReference>
<reference evidence="3" key="1">
    <citation type="journal article" date="2019" name="Int. J. Syst. Evol. Microbiol.">
        <title>The Global Catalogue of Microorganisms (GCM) 10K type strain sequencing project: providing services to taxonomists for standard genome sequencing and annotation.</title>
        <authorList>
            <consortium name="The Broad Institute Genomics Platform"/>
            <consortium name="The Broad Institute Genome Sequencing Center for Infectious Disease"/>
            <person name="Wu L."/>
            <person name="Ma J."/>
        </authorList>
    </citation>
    <scope>NUCLEOTIDE SEQUENCE [LARGE SCALE GENOMIC DNA]</scope>
    <source>
        <strain evidence="3">NBRC 108755</strain>
    </source>
</reference>
<dbReference type="NCBIfam" id="TIGR00481">
    <property type="entry name" value="YbhB/YbcL family Raf kinase inhibitor-like protein"/>
    <property type="match status" value="1"/>
</dbReference>
<dbReference type="Gene3D" id="3.90.280.10">
    <property type="entry name" value="PEBP-like"/>
    <property type="match status" value="1"/>
</dbReference>
<organism evidence="2 3">
    <name type="scientific">Homoserinibacter gongjuensis</name>
    <dbReference type="NCBI Taxonomy" id="1162968"/>
    <lineage>
        <taxon>Bacteria</taxon>
        <taxon>Bacillati</taxon>
        <taxon>Actinomycetota</taxon>
        <taxon>Actinomycetes</taxon>
        <taxon>Micrococcales</taxon>
        <taxon>Microbacteriaceae</taxon>
        <taxon>Homoserinibacter</taxon>
    </lineage>
</organism>
<dbReference type="PANTHER" id="PTHR30289">
    <property type="entry name" value="UNCHARACTERIZED PROTEIN YBCL-RELATED"/>
    <property type="match status" value="1"/>
</dbReference>
<name>A0ABQ6K1K6_9MICO</name>
<evidence type="ECO:0000256" key="1">
    <source>
        <dbReference type="ARBA" id="ARBA00007120"/>
    </source>
</evidence>
<proteinExistence type="inferred from homology"/>
<protein>
    <recommendedName>
        <fullName evidence="4">YbhB/YbcL family Raf kinase inhibitor-like protein</fullName>
    </recommendedName>
</protein>
<dbReference type="InterPro" id="IPR008914">
    <property type="entry name" value="PEBP"/>
</dbReference>
<dbReference type="InterPro" id="IPR005247">
    <property type="entry name" value="YbhB_YbcL/LppC-like"/>
</dbReference>
<dbReference type="RefSeq" id="WP_284301702.1">
    <property type="nucleotide sequence ID" value="NZ_BSVA01000001.1"/>
</dbReference>
<comment type="similarity">
    <text evidence="1">Belongs to the UPF0098 family.</text>
</comment>